<dbReference type="InterPro" id="IPR038602">
    <property type="entry name" value="Mite_allergen_7_sf"/>
</dbReference>
<reference evidence="1" key="1">
    <citation type="journal article" date="2023" name="Insect Mol. Biol.">
        <title>Genome sequencing provides insights into the evolution of gene families encoding plant cell wall-degrading enzymes in longhorned beetles.</title>
        <authorList>
            <person name="Shin N.R."/>
            <person name="Okamura Y."/>
            <person name="Kirsch R."/>
            <person name="Pauchet Y."/>
        </authorList>
    </citation>
    <scope>NUCLEOTIDE SEQUENCE</scope>
    <source>
        <strain evidence="1">AMC_N1</strain>
    </source>
</reference>
<dbReference type="Proteomes" id="UP001162162">
    <property type="component" value="Unassembled WGS sequence"/>
</dbReference>
<protein>
    <submittedName>
        <fullName evidence="1">Uncharacterized protein</fullName>
    </submittedName>
</protein>
<gene>
    <name evidence="1" type="ORF">NQ318_008142</name>
</gene>
<evidence type="ECO:0000313" key="2">
    <source>
        <dbReference type="Proteomes" id="UP001162162"/>
    </source>
</evidence>
<dbReference type="AlphaFoldDB" id="A0AAV8YQE7"/>
<name>A0AAV8YQE7_9CUCU</name>
<comment type="caution">
    <text evidence="1">The sequence shown here is derived from an EMBL/GenBank/DDBJ whole genome shotgun (WGS) entry which is preliminary data.</text>
</comment>
<dbReference type="InterPro" id="IPR020234">
    <property type="entry name" value="Mite_allergen_group-7"/>
</dbReference>
<dbReference type="Gene3D" id="3.15.10.50">
    <property type="match status" value="1"/>
</dbReference>
<dbReference type="Pfam" id="PF16984">
    <property type="entry name" value="Grp7_allergen"/>
    <property type="match status" value="1"/>
</dbReference>
<evidence type="ECO:0000313" key="1">
    <source>
        <dbReference type="EMBL" id="KAJ8952821.1"/>
    </source>
</evidence>
<keyword evidence="2" id="KW-1185">Reference proteome</keyword>
<sequence>MFQGVMNSVGTFVFDSIKPFVLKEANTNIRNDMNKEVQKFPKSSLIPSLLSTSLWPRLGEKSGIKVADYNNTVGVFDVFLTNTWLYGISSFHRTRDIKFEMRNKTVHTILAVGTQRLKGTSNWDIGLMAGIMSKSGTVSFSVEYVRVRINASQSMDTSQHPNLDDIQLEVGNIQIRFDGLGTADYVVEFAINVLPNLLRYQIMDALEKPVRFKIQEALDQVNIERVIRENADKLDSGNTLDNIDFLHPPSVANRNRTVKSRVSIYRGEHVFGQENP</sequence>
<proteinExistence type="predicted"/>
<accession>A0AAV8YQE7</accession>
<organism evidence="1 2">
    <name type="scientific">Aromia moschata</name>
    <dbReference type="NCBI Taxonomy" id="1265417"/>
    <lineage>
        <taxon>Eukaryota</taxon>
        <taxon>Metazoa</taxon>
        <taxon>Ecdysozoa</taxon>
        <taxon>Arthropoda</taxon>
        <taxon>Hexapoda</taxon>
        <taxon>Insecta</taxon>
        <taxon>Pterygota</taxon>
        <taxon>Neoptera</taxon>
        <taxon>Endopterygota</taxon>
        <taxon>Coleoptera</taxon>
        <taxon>Polyphaga</taxon>
        <taxon>Cucujiformia</taxon>
        <taxon>Chrysomeloidea</taxon>
        <taxon>Cerambycidae</taxon>
        <taxon>Cerambycinae</taxon>
        <taxon>Callichromatini</taxon>
        <taxon>Aromia</taxon>
    </lineage>
</organism>
<dbReference type="EMBL" id="JAPWTK010000064">
    <property type="protein sequence ID" value="KAJ8952821.1"/>
    <property type="molecule type" value="Genomic_DNA"/>
</dbReference>